<keyword evidence="2 5" id="KW-0645">Protease</keyword>
<proteinExistence type="inferred from homology"/>
<dbReference type="SUPFAM" id="SSF49299">
    <property type="entry name" value="PKD domain"/>
    <property type="match status" value="1"/>
</dbReference>
<dbReference type="InterPro" id="IPR022409">
    <property type="entry name" value="PKD/Chitinase_dom"/>
</dbReference>
<dbReference type="Gene3D" id="3.40.50.200">
    <property type="entry name" value="Peptidase S8/S53 domain"/>
    <property type="match status" value="1"/>
</dbReference>
<feature type="active site" description="Charge relay system" evidence="5">
    <location>
        <position position="147"/>
    </location>
</feature>
<dbReference type="InterPro" id="IPR000601">
    <property type="entry name" value="PKD_dom"/>
</dbReference>
<comment type="caution">
    <text evidence="8">The sequence shown here is derived from an EMBL/GenBank/DDBJ whole genome shotgun (WGS) entry which is preliminary data.</text>
</comment>
<evidence type="ECO:0000259" key="7">
    <source>
        <dbReference type="PROSITE" id="PS50093"/>
    </source>
</evidence>
<dbReference type="InterPro" id="IPR050131">
    <property type="entry name" value="Peptidase_S8_subtilisin-like"/>
</dbReference>
<dbReference type="InterPro" id="IPR022398">
    <property type="entry name" value="Peptidase_S8_His-AS"/>
</dbReference>
<dbReference type="InterPro" id="IPR035986">
    <property type="entry name" value="PKD_dom_sf"/>
</dbReference>
<dbReference type="NCBIfam" id="TIGR04183">
    <property type="entry name" value="Por_Secre_tail"/>
    <property type="match status" value="1"/>
</dbReference>
<dbReference type="InterPro" id="IPR023827">
    <property type="entry name" value="Peptidase_S8_Asp-AS"/>
</dbReference>
<dbReference type="PROSITE" id="PS51892">
    <property type="entry name" value="SUBTILASE"/>
    <property type="match status" value="1"/>
</dbReference>
<dbReference type="SUPFAM" id="SSF52743">
    <property type="entry name" value="Subtilisin-like"/>
    <property type="match status" value="1"/>
</dbReference>
<dbReference type="InterPro" id="IPR023828">
    <property type="entry name" value="Peptidase_S8_Ser-AS"/>
</dbReference>
<dbReference type="PROSITE" id="PS00136">
    <property type="entry name" value="SUBTILASE_ASP"/>
    <property type="match status" value="1"/>
</dbReference>
<dbReference type="InterPro" id="IPR036852">
    <property type="entry name" value="Peptidase_S8/S53_dom_sf"/>
</dbReference>
<feature type="active site" description="Charge relay system" evidence="5">
    <location>
        <position position="371"/>
    </location>
</feature>
<keyword evidence="3 5" id="KW-0378">Hydrolase</keyword>
<dbReference type="InterPro" id="IPR000209">
    <property type="entry name" value="Peptidase_S8/S53_dom"/>
</dbReference>
<feature type="domain" description="PKD" evidence="7">
    <location>
        <begin position="1027"/>
        <end position="1061"/>
    </location>
</feature>
<dbReference type="EMBL" id="JAPFQN010000002">
    <property type="protein sequence ID" value="MCX2742659.1"/>
    <property type="molecule type" value="Genomic_DNA"/>
</dbReference>
<accession>A0ABT3RMR0</accession>
<feature type="active site" description="Charge relay system" evidence="5">
    <location>
        <position position="214"/>
    </location>
</feature>
<dbReference type="PRINTS" id="PR00723">
    <property type="entry name" value="SUBTILISIN"/>
</dbReference>
<evidence type="ECO:0000256" key="3">
    <source>
        <dbReference type="ARBA" id="ARBA00022801"/>
    </source>
</evidence>
<organism evidence="8 9">
    <name type="scientific">Mangrovivirga halotolerans</name>
    <dbReference type="NCBI Taxonomy" id="2993936"/>
    <lineage>
        <taxon>Bacteria</taxon>
        <taxon>Pseudomonadati</taxon>
        <taxon>Bacteroidota</taxon>
        <taxon>Cytophagia</taxon>
        <taxon>Cytophagales</taxon>
        <taxon>Mangrovivirgaceae</taxon>
        <taxon>Mangrovivirga</taxon>
    </lineage>
</organism>
<dbReference type="CDD" id="cd00146">
    <property type="entry name" value="PKD"/>
    <property type="match status" value="1"/>
</dbReference>
<evidence type="ECO:0000313" key="9">
    <source>
        <dbReference type="Proteomes" id="UP001209885"/>
    </source>
</evidence>
<dbReference type="Gene3D" id="2.60.40.10">
    <property type="entry name" value="Immunoglobulins"/>
    <property type="match status" value="1"/>
</dbReference>
<protein>
    <submittedName>
        <fullName evidence="8">S8 family serine peptidase</fullName>
    </submittedName>
</protein>
<dbReference type="PANTHER" id="PTHR43806">
    <property type="entry name" value="PEPTIDASE S8"/>
    <property type="match status" value="1"/>
</dbReference>
<dbReference type="SMART" id="SM00089">
    <property type="entry name" value="PKD"/>
    <property type="match status" value="1"/>
</dbReference>
<dbReference type="InterPro" id="IPR013783">
    <property type="entry name" value="Ig-like_fold"/>
</dbReference>
<dbReference type="Pfam" id="PF00082">
    <property type="entry name" value="Peptidase_S8"/>
    <property type="match status" value="1"/>
</dbReference>
<comment type="similarity">
    <text evidence="1 5 6">Belongs to the peptidase S8 family.</text>
</comment>
<sequence length="1167" mass="129611">MRTFLLLLILTGISINVSAQIRYIVKTSDYVTSQQLHTSILPQIDSEELKFKSFRTLVPSLVKRNEPSFADKIFFINKPSDISKDAFLKILDENELIEIAEEEIVYETFEVTSDSLNSNQYYLEMINAFEAWDISKSSSDVIIGIVDSGIDLDHEDLKSKLAQNTDEIPSNGIDDDGDGFIDNVNGWDFAGPDINNIYYGGDPEVGIIEFGSNHGTMVSGVAAAATNNNTGISGVGYNASLLITKHSYDNQDFLDGRLFFVMAGVLYMIEQGVDIVNMSFGSTRRSEIFQQIIDYGHEKGVLFVAAAGNSGYRQLTYPAALDGVIAVTSSDENDEISTFSTFGDFIDIIAPGSSIYTTSADNSYTTVDGTSFSSPIVAGALALLKGKYPDFSTRQITELLKISADKSILPDGDFVFNKLYGAGRIDILKALTIKPSAISFSNIKIVNEKSGQKAAPGDTAIVYGLIKNSLWRSTNALTIELSTDYYGINILDNQISPGVIDSSMEFNTVSTPFRLVLNSDIPDDKEIVFRVTYSDDRYSSFEIFSFIFNPTHLNIDQNLISTTVSSKGRIGYDDAPYYSEIGNGFLYKYKNLVSNMGLMMTSNGKLSNNVIRSNYSINDDFTIIDRIERQNPGLYSNEELSGSFHDLNSYSPVGVRVDYRTMVWKEAPNDKYFIVEYEIENQSQEDINDFYLGLFSDWNISIEGKNDRAGYFSEKNINFGYVHNLEENDTIYAAIQPLNGDFNYWAIDNDLSIPGNPWGINLTYSDEEKIESMTSGIGKAKAGDNPEGRDVSHTVSIGPVSIKTGEKVKLAFAVHAGDSLNDVLNSAKAAYNMYNSTFKAPIPVVDTTYVCYGSNAEIIAKGALKYNWYKMNTGGVPVLKNADRIALNNITKDTVLFVSNAENEFESIRTAAVVKVIGNASINLSKPESIICPGDSIQLSLPYQPGNQYQWSTGSNERSITVKEAGLYKVEVSNPEYSCSSIENQIQIAYRSKPTSVMSSNFENTTVYLHQLIEFTDQSIGAMNRYWDFGDGENSIEQNPTRRFKDTGDLSVTLTVTGESGCQDVATTLFKVTDIRTLLDENELFVFPNPSLSGVWKVLNITEDAKQVRVVNLQGNEMLTEYIHDEEEIIIDGRLWPAGIYVLQIFIRQNGIYTEEIALQYHKLIKQ</sequence>
<dbReference type="InterPro" id="IPR015500">
    <property type="entry name" value="Peptidase_S8_subtilisin-rel"/>
</dbReference>
<dbReference type="RefSeq" id="WP_266054949.1">
    <property type="nucleotide sequence ID" value="NZ_JAPFQN010000002.1"/>
</dbReference>
<evidence type="ECO:0000313" key="8">
    <source>
        <dbReference type="EMBL" id="MCX2742659.1"/>
    </source>
</evidence>
<evidence type="ECO:0000256" key="1">
    <source>
        <dbReference type="ARBA" id="ARBA00011073"/>
    </source>
</evidence>
<dbReference type="PANTHER" id="PTHR43806:SF11">
    <property type="entry name" value="CEREVISIN-RELATED"/>
    <property type="match status" value="1"/>
</dbReference>
<keyword evidence="4 5" id="KW-0720">Serine protease</keyword>
<dbReference type="PROSITE" id="PS00138">
    <property type="entry name" value="SUBTILASE_SER"/>
    <property type="match status" value="1"/>
</dbReference>
<evidence type="ECO:0000256" key="6">
    <source>
        <dbReference type="RuleBase" id="RU003355"/>
    </source>
</evidence>
<dbReference type="Proteomes" id="UP001209885">
    <property type="component" value="Unassembled WGS sequence"/>
</dbReference>
<keyword evidence="9" id="KW-1185">Reference proteome</keyword>
<evidence type="ECO:0000256" key="4">
    <source>
        <dbReference type="ARBA" id="ARBA00022825"/>
    </source>
</evidence>
<evidence type="ECO:0000256" key="2">
    <source>
        <dbReference type="ARBA" id="ARBA00022670"/>
    </source>
</evidence>
<dbReference type="PROSITE" id="PS00137">
    <property type="entry name" value="SUBTILASE_HIS"/>
    <property type="match status" value="1"/>
</dbReference>
<dbReference type="InterPro" id="IPR026444">
    <property type="entry name" value="Secre_tail"/>
</dbReference>
<reference evidence="8 9" key="1">
    <citation type="submission" date="2022-11" db="EMBL/GenBank/DDBJ databases">
        <title>The characterization of three novel Bacteroidetes species and genomic analysis of their roles in tidal elemental geochemical cycles.</title>
        <authorList>
            <person name="Ma K."/>
        </authorList>
    </citation>
    <scope>NUCLEOTIDE SEQUENCE [LARGE SCALE GENOMIC DNA]</scope>
    <source>
        <strain evidence="8 9">M17</strain>
    </source>
</reference>
<name>A0ABT3RMR0_9BACT</name>
<gene>
    <name evidence="8" type="ORF">OO013_02215</name>
</gene>
<dbReference type="Pfam" id="PF18911">
    <property type="entry name" value="PKD_4"/>
    <property type="match status" value="1"/>
</dbReference>
<evidence type="ECO:0000256" key="5">
    <source>
        <dbReference type="PROSITE-ProRule" id="PRU01240"/>
    </source>
</evidence>
<dbReference type="PROSITE" id="PS50093">
    <property type="entry name" value="PKD"/>
    <property type="match status" value="1"/>
</dbReference>